<reference evidence="1 2" key="1">
    <citation type="submission" date="2019-11" db="EMBL/GenBank/DDBJ databases">
        <title>Whole genome sequence of Oryza granulata.</title>
        <authorList>
            <person name="Li W."/>
        </authorList>
    </citation>
    <scope>NUCLEOTIDE SEQUENCE [LARGE SCALE GENOMIC DNA]</scope>
    <source>
        <strain evidence="2">cv. Menghai</strain>
        <tissue evidence="1">Leaf</tissue>
    </source>
</reference>
<accession>A0A6G1BKB5</accession>
<dbReference type="Proteomes" id="UP000479710">
    <property type="component" value="Unassembled WGS sequence"/>
</dbReference>
<evidence type="ECO:0000313" key="1">
    <source>
        <dbReference type="EMBL" id="KAF0888302.1"/>
    </source>
</evidence>
<evidence type="ECO:0000313" key="2">
    <source>
        <dbReference type="Proteomes" id="UP000479710"/>
    </source>
</evidence>
<protein>
    <submittedName>
        <fullName evidence="1">Uncharacterized protein</fullName>
    </submittedName>
</protein>
<gene>
    <name evidence="1" type="ORF">E2562_013745</name>
</gene>
<comment type="caution">
    <text evidence="1">The sequence shown here is derived from an EMBL/GenBank/DDBJ whole genome shotgun (WGS) entry which is preliminary data.</text>
</comment>
<organism evidence="1 2">
    <name type="scientific">Oryza meyeriana var. granulata</name>
    <dbReference type="NCBI Taxonomy" id="110450"/>
    <lineage>
        <taxon>Eukaryota</taxon>
        <taxon>Viridiplantae</taxon>
        <taxon>Streptophyta</taxon>
        <taxon>Embryophyta</taxon>
        <taxon>Tracheophyta</taxon>
        <taxon>Spermatophyta</taxon>
        <taxon>Magnoliopsida</taxon>
        <taxon>Liliopsida</taxon>
        <taxon>Poales</taxon>
        <taxon>Poaceae</taxon>
        <taxon>BOP clade</taxon>
        <taxon>Oryzoideae</taxon>
        <taxon>Oryzeae</taxon>
        <taxon>Oryzinae</taxon>
        <taxon>Oryza</taxon>
        <taxon>Oryza meyeriana</taxon>
    </lineage>
</organism>
<dbReference type="EMBL" id="SPHZ02000012">
    <property type="protein sequence ID" value="KAF0888302.1"/>
    <property type="molecule type" value="Genomic_DNA"/>
</dbReference>
<keyword evidence="2" id="KW-1185">Reference proteome</keyword>
<name>A0A6G1BKB5_9ORYZ</name>
<dbReference type="AlphaFoldDB" id="A0A6G1BKB5"/>
<sequence length="60" mass="6534">MLGALCASVSSLEAHLRGALLSLSSACPPPRQDRYQWPGWEGSHRMDRHIEAVALTSSET</sequence>
<proteinExistence type="predicted"/>